<sequence>MLCCETRNAPVGKSCGCVVLRDSSTLDFDKAEGLFLATTRSSRDRRPDARFQRRTTIATSHDPQRPSPNADPAFPRSPLATKGLFANMHRGMTITAALLVLAFVVATGASPELSSSVFSTARNWIENTFGGYYLITVVVLIAVCFFIVLSPFGKLRLGKDDEKPEFTRFAWFSMLFSAGIGIGILFFGVAEPTFYFDNSGSFGYPNNPHADMAGHAEMTQARAVDALRVTFFHWGLHGWAVYVVVGMALAYFAYRKGLPLALRSALYPFIGNRIYGPIGHIVDILGVLGCVFGVATSLGLGVSQMAVGLQRLIGTGAGLDTQLTLIAIITVISILSAVSGVSRGIKIISELNIWVSVLVIGAFVIGGPTLWLVMTFGETMLDYIVEFIPMGLWYPEEQSEADWLQAWTIFYWGWWLAWAPFIGLFIARISRGRTLREFVLGVLLVPTFIIFVWLAIFGGTALHQELTAAGGTGSAGIIELVNAWNLPAALFATSDGVAGTGVLGWVLSAMMVFLLMSWFVTSADSSTLVLTTILSLGNPEPPQRFRIFWGLVIGMVAAVLLVAGGLKALQTALIAAALPLSVVILIMTAGVLVALFKEGWRRTSRTRQSS</sequence>
<dbReference type="EMBL" id="FRCA01000009">
    <property type="protein sequence ID" value="SHM51591.1"/>
    <property type="molecule type" value="Genomic_DNA"/>
</dbReference>
<dbReference type="STRING" id="44933.SAMN05660971_03134"/>
<accession>A0A1M7JFE1</accession>
<feature type="transmembrane region" description="Helical" evidence="9">
    <location>
        <begin position="236"/>
        <end position="254"/>
    </location>
</feature>
<dbReference type="NCBIfam" id="TIGR00842">
    <property type="entry name" value="bcct"/>
    <property type="match status" value="1"/>
</dbReference>
<feature type="transmembrane region" description="Helical" evidence="9">
    <location>
        <begin position="91"/>
        <end position="110"/>
    </location>
</feature>
<dbReference type="Pfam" id="PF02028">
    <property type="entry name" value="BCCT"/>
    <property type="match status" value="1"/>
</dbReference>
<evidence type="ECO:0000256" key="2">
    <source>
        <dbReference type="ARBA" id="ARBA00005658"/>
    </source>
</evidence>
<feature type="transmembrane region" description="Helical" evidence="9">
    <location>
        <begin position="438"/>
        <end position="456"/>
    </location>
</feature>
<feature type="transmembrane region" description="Helical" evidence="9">
    <location>
        <begin position="353"/>
        <end position="374"/>
    </location>
</feature>
<feature type="transmembrane region" description="Helical" evidence="9">
    <location>
        <begin position="169"/>
        <end position="190"/>
    </location>
</feature>
<keyword evidence="4" id="KW-1003">Cell membrane</keyword>
<evidence type="ECO:0000256" key="5">
    <source>
        <dbReference type="ARBA" id="ARBA00022692"/>
    </source>
</evidence>
<evidence type="ECO:0000313" key="11">
    <source>
        <dbReference type="Proteomes" id="UP000184123"/>
    </source>
</evidence>
<feature type="transmembrane region" description="Helical" evidence="9">
    <location>
        <begin position="502"/>
        <end position="535"/>
    </location>
</feature>
<gene>
    <name evidence="10" type="ORF">SAMN05660971_03134</name>
</gene>
<evidence type="ECO:0000256" key="3">
    <source>
        <dbReference type="ARBA" id="ARBA00022448"/>
    </source>
</evidence>
<dbReference type="GO" id="GO:0022857">
    <property type="term" value="F:transmembrane transporter activity"/>
    <property type="evidence" value="ECO:0007669"/>
    <property type="project" value="InterPro"/>
</dbReference>
<dbReference type="AlphaFoldDB" id="A0A1M7JFE1"/>
<reference evidence="10 11" key="1">
    <citation type="submission" date="2016-11" db="EMBL/GenBank/DDBJ databases">
        <authorList>
            <person name="Jaros S."/>
            <person name="Januszkiewicz K."/>
            <person name="Wedrychowicz H."/>
        </authorList>
    </citation>
    <scope>NUCLEOTIDE SEQUENCE [LARGE SCALE GENOMIC DNA]</scope>
    <source>
        <strain evidence="10 11">DSM 4740</strain>
    </source>
</reference>
<comment type="subcellular location">
    <subcellularLocation>
        <location evidence="1">Cell membrane</location>
        <topology evidence="1">Multi-pass membrane protein</topology>
    </subcellularLocation>
</comment>
<evidence type="ECO:0000313" key="10">
    <source>
        <dbReference type="EMBL" id="SHM51591.1"/>
    </source>
</evidence>
<keyword evidence="5 9" id="KW-0812">Transmembrane</keyword>
<organism evidence="10 11">
    <name type="scientific">Halomonas cupida</name>
    <dbReference type="NCBI Taxonomy" id="44933"/>
    <lineage>
        <taxon>Bacteria</taxon>
        <taxon>Pseudomonadati</taxon>
        <taxon>Pseudomonadota</taxon>
        <taxon>Gammaproteobacteria</taxon>
        <taxon>Oceanospirillales</taxon>
        <taxon>Halomonadaceae</taxon>
        <taxon>Halomonas</taxon>
    </lineage>
</organism>
<protein>
    <submittedName>
        <fullName evidence="10">Choline/glycine/proline betaine transport protein</fullName>
    </submittedName>
</protein>
<proteinExistence type="inferred from homology"/>
<dbReference type="PROSITE" id="PS01303">
    <property type="entry name" value="BCCT"/>
    <property type="match status" value="1"/>
</dbReference>
<dbReference type="GO" id="GO:0005886">
    <property type="term" value="C:plasma membrane"/>
    <property type="evidence" value="ECO:0007669"/>
    <property type="project" value="UniProtKB-SubCell"/>
</dbReference>
<feature type="transmembrane region" description="Helical" evidence="9">
    <location>
        <begin position="322"/>
        <end position="341"/>
    </location>
</feature>
<feature type="transmembrane region" description="Helical" evidence="9">
    <location>
        <begin position="130"/>
        <end position="149"/>
    </location>
</feature>
<keyword evidence="6 9" id="KW-1133">Transmembrane helix</keyword>
<dbReference type="PANTHER" id="PTHR30047">
    <property type="entry name" value="HIGH-AFFINITY CHOLINE TRANSPORT PROTEIN-RELATED"/>
    <property type="match status" value="1"/>
</dbReference>
<dbReference type="Proteomes" id="UP000184123">
    <property type="component" value="Unassembled WGS sequence"/>
</dbReference>
<comment type="similarity">
    <text evidence="2">Belongs to the BCCT transporter (TC 2.A.15) family.</text>
</comment>
<evidence type="ECO:0000256" key="9">
    <source>
        <dbReference type="SAM" id="Phobius"/>
    </source>
</evidence>
<feature type="transmembrane region" description="Helical" evidence="9">
    <location>
        <begin position="409"/>
        <end position="426"/>
    </location>
</feature>
<feature type="region of interest" description="Disordered" evidence="8">
    <location>
        <begin position="39"/>
        <end position="76"/>
    </location>
</feature>
<name>A0A1M7JFE1_9GAMM</name>
<evidence type="ECO:0000256" key="1">
    <source>
        <dbReference type="ARBA" id="ARBA00004651"/>
    </source>
</evidence>
<feature type="transmembrane region" description="Helical" evidence="9">
    <location>
        <begin position="274"/>
        <end position="302"/>
    </location>
</feature>
<evidence type="ECO:0000256" key="8">
    <source>
        <dbReference type="SAM" id="MobiDB-lite"/>
    </source>
</evidence>
<evidence type="ECO:0000256" key="6">
    <source>
        <dbReference type="ARBA" id="ARBA00022989"/>
    </source>
</evidence>
<dbReference type="InterPro" id="IPR000060">
    <property type="entry name" value="BCCT_transptr"/>
</dbReference>
<keyword evidence="7 9" id="KW-0472">Membrane</keyword>
<evidence type="ECO:0000256" key="4">
    <source>
        <dbReference type="ARBA" id="ARBA00022475"/>
    </source>
</evidence>
<feature type="transmembrane region" description="Helical" evidence="9">
    <location>
        <begin position="572"/>
        <end position="596"/>
    </location>
</feature>
<feature type="transmembrane region" description="Helical" evidence="9">
    <location>
        <begin position="547"/>
        <end position="566"/>
    </location>
</feature>
<dbReference type="PANTHER" id="PTHR30047:SF7">
    <property type="entry name" value="HIGH-AFFINITY CHOLINE TRANSPORT PROTEIN"/>
    <property type="match status" value="1"/>
</dbReference>
<dbReference type="InterPro" id="IPR018093">
    <property type="entry name" value="BCCT_CS"/>
</dbReference>
<evidence type="ECO:0000256" key="7">
    <source>
        <dbReference type="ARBA" id="ARBA00023136"/>
    </source>
</evidence>
<feature type="compositionally biased region" description="Basic and acidic residues" evidence="8">
    <location>
        <begin position="41"/>
        <end position="51"/>
    </location>
</feature>
<keyword evidence="3" id="KW-0813">Transport</keyword>